<reference evidence="18" key="1">
    <citation type="journal article" date="2022" name="Int. J. Syst. Evol. Microbiol.">
        <title>Apilactobacillus apisilvae sp. nov., Nicolia spurrieriana gen. nov. sp. nov., Bombilactobacillus folatiphilus sp. nov. and Bombilactobacillus thymidiniphilus sp. nov., four new lactic acid bacterial isolates from stingless bees Tetragonula carbonaria and Austroplebeia australis.</title>
        <authorList>
            <person name="Oliphant S.A."/>
            <person name="Watson-Haigh N.S."/>
            <person name="Sumby K.M."/>
            <person name="Gardner J."/>
            <person name="Groom S."/>
            <person name="Jiranek V."/>
        </authorList>
    </citation>
    <scope>NUCLEOTIDE SEQUENCE</scope>
    <source>
        <strain evidence="18">SG4_D2</strain>
    </source>
</reference>
<dbReference type="GO" id="GO:0052906">
    <property type="term" value="F:tRNA (guanine(37)-N1)-methyltransferase activity"/>
    <property type="evidence" value="ECO:0007669"/>
    <property type="project" value="UniProtKB-EC"/>
</dbReference>
<evidence type="ECO:0000256" key="4">
    <source>
        <dbReference type="ARBA" id="ARBA00011738"/>
    </source>
</evidence>
<sequence>MKIDILTLFPNMFQALNESMLGKAQEKNLLQINICDFRQYSNDKHHHVDDTPYGGGAGMLLQPQPFYRAVDAINQDDAGPKRVILLDPAGQRFDQQLAQELAQEQHLVFLCGHYEGFDYRIEQLATDRVSIGDFVLTGGEMAAMMMIDATARFIPGVLGNGQSAYSDSFAQDLLEYPQYTRPAEYRGMKVPDVLLSGNHQKIAQWRHEQALKRTWLQRPDLLAQAALSSEDQQFLEKLNQPRQK</sequence>
<evidence type="ECO:0000256" key="1">
    <source>
        <dbReference type="ARBA" id="ARBA00002634"/>
    </source>
</evidence>
<dbReference type="EC" id="2.1.1.228" evidence="5 15"/>
<dbReference type="HAMAP" id="MF_00605">
    <property type="entry name" value="TrmD"/>
    <property type="match status" value="1"/>
</dbReference>
<protein>
    <recommendedName>
        <fullName evidence="6 15">tRNA (guanine-N(1)-)-methyltransferase</fullName>
        <ecNumber evidence="5 15">2.1.1.228</ecNumber>
    </recommendedName>
    <alternativeName>
        <fullName evidence="12 15">M1G-methyltransferase</fullName>
    </alternativeName>
    <alternativeName>
        <fullName evidence="13 15">tRNA [GM37] methyltransferase</fullName>
    </alternativeName>
</protein>
<accession>A0ABY4P7L1</accession>
<evidence type="ECO:0000256" key="15">
    <source>
        <dbReference type="HAMAP-Rule" id="MF_00605"/>
    </source>
</evidence>
<dbReference type="Gene3D" id="3.40.1280.10">
    <property type="match status" value="1"/>
</dbReference>
<evidence type="ECO:0000256" key="2">
    <source>
        <dbReference type="ARBA" id="ARBA00004496"/>
    </source>
</evidence>
<evidence type="ECO:0000259" key="17">
    <source>
        <dbReference type="Pfam" id="PF01746"/>
    </source>
</evidence>
<dbReference type="EMBL" id="CP093366">
    <property type="protein sequence ID" value="UQS81599.1"/>
    <property type="molecule type" value="Genomic_DNA"/>
</dbReference>
<evidence type="ECO:0000256" key="12">
    <source>
        <dbReference type="ARBA" id="ARBA00029736"/>
    </source>
</evidence>
<dbReference type="Proteomes" id="UP000831495">
    <property type="component" value="Chromosome"/>
</dbReference>
<dbReference type="InterPro" id="IPR016009">
    <property type="entry name" value="tRNA_MeTrfase_TRMD/TRM10"/>
</dbReference>
<dbReference type="PANTHER" id="PTHR46417">
    <property type="entry name" value="TRNA (GUANINE-N(1)-)-METHYLTRANSFERASE"/>
    <property type="match status" value="1"/>
</dbReference>
<keyword evidence="8 15" id="KW-0489">Methyltransferase</keyword>
<evidence type="ECO:0000256" key="16">
    <source>
        <dbReference type="RuleBase" id="RU003464"/>
    </source>
</evidence>
<dbReference type="Pfam" id="PF01746">
    <property type="entry name" value="tRNA_m1G_MT"/>
    <property type="match status" value="1"/>
</dbReference>
<evidence type="ECO:0000313" key="19">
    <source>
        <dbReference type="Proteomes" id="UP000831495"/>
    </source>
</evidence>
<keyword evidence="10 15" id="KW-0949">S-adenosyl-L-methionine</keyword>
<comment type="subunit">
    <text evidence="4 15 16">Homodimer.</text>
</comment>
<evidence type="ECO:0000256" key="11">
    <source>
        <dbReference type="ARBA" id="ARBA00022694"/>
    </source>
</evidence>
<evidence type="ECO:0000256" key="10">
    <source>
        <dbReference type="ARBA" id="ARBA00022691"/>
    </source>
</evidence>
<dbReference type="InterPro" id="IPR002649">
    <property type="entry name" value="tRNA_m1G_MeTrfase_TrmD"/>
</dbReference>
<evidence type="ECO:0000313" key="18">
    <source>
        <dbReference type="EMBL" id="UQS81599.1"/>
    </source>
</evidence>
<comment type="function">
    <text evidence="1 15 16">Specifically methylates guanosine-37 in various tRNAs.</text>
</comment>
<feature type="domain" description="tRNA methyltransferase TRMD/TRM10-type" evidence="17">
    <location>
        <begin position="1"/>
        <end position="223"/>
    </location>
</feature>
<organism evidence="18 19">
    <name type="scientific">Bombilactobacillus folatiphilus</name>
    <dbReference type="NCBI Taxonomy" id="2923362"/>
    <lineage>
        <taxon>Bacteria</taxon>
        <taxon>Bacillati</taxon>
        <taxon>Bacillota</taxon>
        <taxon>Bacilli</taxon>
        <taxon>Lactobacillales</taxon>
        <taxon>Lactobacillaceae</taxon>
        <taxon>Bombilactobacillus</taxon>
    </lineage>
</organism>
<dbReference type="CDD" id="cd18080">
    <property type="entry name" value="TrmD-like"/>
    <property type="match status" value="1"/>
</dbReference>
<proteinExistence type="inferred from homology"/>
<comment type="subcellular location">
    <subcellularLocation>
        <location evidence="2 15 16">Cytoplasm</location>
    </subcellularLocation>
</comment>
<evidence type="ECO:0000256" key="7">
    <source>
        <dbReference type="ARBA" id="ARBA00022490"/>
    </source>
</evidence>
<evidence type="ECO:0000256" key="8">
    <source>
        <dbReference type="ARBA" id="ARBA00022603"/>
    </source>
</evidence>
<dbReference type="InterPro" id="IPR023148">
    <property type="entry name" value="tRNA_m1G_MeTrfase_C_sf"/>
</dbReference>
<dbReference type="RefSeq" id="WP_249513869.1">
    <property type="nucleotide sequence ID" value="NZ_CP093366.1"/>
</dbReference>
<dbReference type="PANTHER" id="PTHR46417:SF1">
    <property type="entry name" value="TRNA (GUANINE-N(1)-)-METHYLTRANSFERASE"/>
    <property type="match status" value="1"/>
</dbReference>
<dbReference type="Gene3D" id="1.10.1270.20">
    <property type="entry name" value="tRNA(m1g37)methyltransferase, domain 2"/>
    <property type="match status" value="1"/>
</dbReference>
<evidence type="ECO:0000256" key="13">
    <source>
        <dbReference type="ARBA" id="ARBA00033392"/>
    </source>
</evidence>
<dbReference type="NCBIfam" id="NF000648">
    <property type="entry name" value="PRK00026.1"/>
    <property type="match status" value="1"/>
</dbReference>
<dbReference type="GO" id="GO:0032259">
    <property type="term" value="P:methylation"/>
    <property type="evidence" value="ECO:0007669"/>
    <property type="project" value="UniProtKB-KW"/>
</dbReference>
<evidence type="ECO:0000256" key="5">
    <source>
        <dbReference type="ARBA" id="ARBA00012807"/>
    </source>
</evidence>
<gene>
    <name evidence="15 18" type="primary">trmD</name>
    <name evidence="18" type="ORF">MOO45_05110</name>
</gene>
<dbReference type="NCBIfam" id="TIGR00088">
    <property type="entry name" value="trmD"/>
    <property type="match status" value="1"/>
</dbReference>
<dbReference type="InterPro" id="IPR029026">
    <property type="entry name" value="tRNA_m1G_MTases_N"/>
</dbReference>
<dbReference type="SUPFAM" id="SSF75217">
    <property type="entry name" value="alpha/beta knot"/>
    <property type="match status" value="1"/>
</dbReference>
<evidence type="ECO:0000256" key="9">
    <source>
        <dbReference type="ARBA" id="ARBA00022679"/>
    </source>
</evidence>
<feature type="binding site" evidence="15">
    <location>
        <position position="112"/>
    </location>
    <ligand>
        <name>S-adenosyl-L-methionine</name>
        <dbReference type="ChEBI" id="CHEBI:59789"/>
    </ligand>
</feature>
<evidence type="ECO:0000256" key="14">
    <source>
        <dbReference type="ARBA" id="ARBA00047783"/>
    </source>
</evidence>
<evidence type="ECO:0000256" key="6">
    <source>
        <dbReference type="ARBA" id="ARBA00014679"/>
    </source>
</evidence>
<keyword evidence="19" id="KW-1185">Reference proteome</keyword>
<comment type="catalytic activity">
    <reaction evidence="14 15 16">
        <text>guanosine(37) in tRNA + S-adenosyl-L-methionine = N(1)-methylguanosine(37) in tRNA + S-adenosyl-L-homocysteine + H(+)</text>
        <dbReference type="Rhea" id="RHEA:36899"/>
        <dbReference type="Rhea" id="RHEA-COMP:10145"/>
        <dbReference type="Rhea" id="RHEA-COMP:10147"/>
        <dbReference type="ChEBI" id="CHEBI:15378"/>
        <dbReference type="ChEBI" id="CHEBI:57856"/>
        <dbReference type="ChEBI" id="CHEBI:59789"/>
        <dbReference type="ChEBI" id="CHEBI:73542"/>
        <dbReference type="ChEBI" id="CHEBI:74269"/>
        <dbReference type="EC" id="2.1.1.228"/>
    </reaction>
</comment>
<evidence type="ECO:0000256" key="3">
    <source>
        <dbReference type="ARBA" id="ARBA00007630"/>
    </source>
</evidence>
<comment type="similarity">
    <text evidence="3 15 16">Belongs to the RNA methyltransferase TrmD family.</text>
</comment>
<keyword evidence="7 15" id="KW-0963">Cytoplasm</keyword>
<keyword evidence="11 15" id="KW-0819">tRNA processing</keyword>
<feature type="binding site" evidence="15">
    <location>
        <begin position="131"/>
        <end position="136"/>
    </location>
    <ligand>
        <name>S-adenosyl-L-methionine</name>
        <dbReference type="ChEBI" id="CHEBI:59789"/>
    </ligand>
</feature>
<keyword evidence="9 15" id="KW-0808">Transferase</keyword>
<dbReference type="InterPro" id="IPR029028">
    <property type="entry name" value="Alpha/beta_knot_MTases"/>
</dbReference>
<dbReference type="PIRSF" id="PIRSF000386">
    <property type="entry name" value="tRNA_mtase"/>
    <property type="match status" value="1"/>
</dbReference>
<name>A0ABY4P7L1_9LACO</name>